<dbReference type="PANTHER" id="PTHR43047:SF72">
    <property type="entry name" value="OSMOSENSING HISTIDINE PROTEIN KINASE SLN1"/>
    <property type="match status" value="1"/>
</dbReference>
<evidence type="ECO:0000313" key="9">
    <source>
        <dbReference type="EMBL" id="MDR7378753.1"/>
    </source>
</evidence>
<dbReference type="InterPro" id="IPR036890">
    <property type="entry name" value="HATPase_C_sf"/>
</dbReference>
<dbReference type="SUPFAM" id="SSF47384">
    <property type="entry name" value="Homodimeric domain of signal transducing histidine kinase"/>
    <property type="match status" value="1"/>
</dbReference>
<dbReference type="InterPro" id="IPR005467">
    <property type="entry name" value="His_kinase_dom"/>
</dbReference>
<evidence type="ECO:0000256" key="5">
    <source>
        <dbReference type="ARBA" id="ARBA00022777"/>
    </source>
</evidence>
<gene>
    <name evidence="9" type="ORF">J2X19_003447</name>
</gene>
<dbReference type="SUPFAM" id="SSF52172">
    <property type="entry name" value="CheY-like"/>
    <property type="match status" value="2"/>
</dbReference>
<dbReference type="Gene3D" id="3.40.50.2300">
    <property type="match status" value="1"/>
</dbReference>
<dbReference type="PRINTS" id="PR00344">
    <property type="entry name" value="BCTRLSENSOR"/>
</dbReference>
<evidence type="ECO:0000256" key="2">
    <source>
        <dbReference type="ARBA" id="ARBA00012438"/>
    </source>
</evidence>
<evidence type="ECO:0000256" key="3">
    <source>
        <dbReference type="ARBA" id="ARBA00022553"/>
    </source>
</evidence>
<evidence type="ECO:0000256" key="6">
    <source>
        <dbReference type="PROSITE-ProRule" id="PRU00169"/>
    </source>
</evidence>
<dbReference type="SUPFAM" id="SSF55874">
    <property type="entry name" value="ATPase domain of HSP90 chaperone/DNA topoisomerase II/histidine kinase"/>
    <property type="match status" value="1"/>
</dbReference>
<comment type="caution">
    <text evidence="9">The sequence shown here is derived from an EMBL/GenBank/DDBJ whole genome shotgun (WGS) entry which is preliminary data.</text>
</comment>
<dbReference type="GO" id="GO:0016301">
    <property type="term" value="F:kinase activity"/>
    <property type="evidence" value="ECO:0007669"/>
    <property type="project" value="UniProtKB-KW"/>
</dbReference>
<evidence type="ECO:0000256" key="4">
    <source>
        <dbReference type="ARBA" id="ARBA00022679"/>
    </source>
</evidence>
<evidence type="ECO:0000313" key="10">
    <source>
        <dbReference type="Proteomes" id="UP001180487"/>
    </source>
</evidence>
<feature type="modified residue" description="4-aspartylphosphate" evidence="6">
    <location>
        <position position="430"/>
    </location>
</feature>
<dbReference type="Pfam" id="PF00512">
    <property type="entry name" value="HisKA"/>
    <property type="match status" value="1"/>
</dbReference>
<dbReference type="PROSITE" id="PS50109">
    <property type="entry name" value="HIS_KIN"/>
    <property type="match status" value="1"/>
</dbReference>
<protein>
    <recommendedName>
        <fullName evidence="2">histidine kinase</fullName>
        <ecNumber evidence="2">2.7.13.3</ecNumber>
    </recommendedName>
</protein>
<evidence type="ECO:0000259" key="7">
    <source>
        <dbReference type="PROSITE" id="PS50109"/>
    </source>
</evidence>
<dbReference type="PANTHER" id="PTHR43047">
    <property type="entry name" value="TWO-COMPONENT HISTIDINE PROTEIN KINASE"/>
    <property type="match status" value="1"/>
</dbReference>
<dbReference type="SMART" id="SM00388">
    <property type="entry name" value="HisKA"/>
    <property type="match status" value="1"/>
</dbReference>
<dbReference type="InterPro" id="IPR004358">
    <property type="entry name" value="Sig_transdc_His_kin-like_C"/>
</dbReference>
<dbReference type="EC" id="2.7.13.3" evidence="2"/>
<dbReference type="Gene3D" id="3.30.565.10">
    <property type="entry name" value="Histidine kinase-like ATPase, C-terminal domain"/>
    <property type="match status" value="1"/>
</dbReference>
<dbReference type="PROSITE" id="PS50110">
    <property type="entry name" value="RESPONSE_REGULATORY"/>
    <property type="match status" value="1"/>
</dbReference>
<dbReference type="InterPro" id="IPR003661">
    <property type="entry name" value="HisK_dim/P_dom"/>
</dbReference>
<dbReference type="CDD" id="cd17580">
    <property type="entry name" value="REC_2_DhkD-like"/>
    <property type="match status" value="1"/>
</dbReference>
<dbReference type="Pfam" id="PF02518">
    <property type="entry name" value="HATPase_c"/>
    <property type="match status" value="1"/>
</dbReference>
<keyword evidence="10" id="KW-1185">Reference proteome</keyword>
<dbReference type="EMBL" id="JAVDXT010000003">
    <property type="protein sequence ID" value="MDR7378753.1"/>
    <property type="molecule type" value="Genomic_DNA"/>
</dbReference>
<feature type="domain" description="Response regulatory" evidence="8">
    <location>
        <begin position="381"/>
        <end position="497"/>
    </location>
</feature>
<proteinExistence type="predicted"/>
<dbReference type="RefSeq" id="WP_310375031.1">
    <property type="nucleotide sequence ID" value="NZ_JAVDXT010000003.1"/>
</dbReference>
<dbReference type="CDD" id="cd00082">
    <property type="entry name" value="HisKA"/>
    <property type="match status" value="1"/>
</dbReference>
<dbReference type="InterPro" id="IPR001789">
    <property type="entry name" value="Sig_transdc_resp-reg_receiver"/>
</dbReference>
<keyword evidence="5 9" id="KW-0418">Kinase</keyword>
<keyword evidence="3 6" id="KW-0597">Phosphoprotein</keyword>
<dbReference type="Proteomes" id="UP001180487">
    <property type="component" value="Unassembled WGS sequence"/>
</dbReference>
<evidence type="ECO:0000259" key="8">
    <source>
        <dbReference type="PROSITE" id="PS50110"/>
    </source>
</evidence>
<organism evidence="9 10">
    <name type="scientific">Rhodoferax ferrireducens</name>
    <dbReference type="NCBI Taxonomy" id="192843"/>
    <lineage>
        <taxon>Bacteria</taxon>
        <taxon>Pseudomonadati</taxon>
        <taxon>Pseudomonadota</taxon>
        <taxon>Betaproteobacteria</taxon>
        <taxon>Burkholderiales</taxon>
        <taxon>Comamonadaceae</taxon>
        <taxon>Rhodoferax</taxon>
    </lineage>
</organism>
<dbReference type="InterPro" id="IPR036097">
    <property type="entry name" value="HisK_dim/P_sf"/>
</dbReference>
<evidence type="ECO:0000256" key="1">
    <source>
        <dbReference type="ARBA" id="ARBA00000085"/>
    </source>
</evidence>
<dbReference type="Gene3D" id="1.10.287.130">
    <property type="match status" value="1"/>
</dbReference>
<dbReference type="SMART" id="SM00448">
    <property type="entry name" value="REC"/>
    <property type="match status" value="1"/>
</dbReference>
<reference evidence="9 10" key="1">
    <citation type="submission" date="2023-07" db="EMBL/GenBank/DDBJ databases">
        <title>Sorghum-associated microbial communities from plants grown in Nebraska, USA.</title>
        <authorList>
            <person name="Schachtman D."/>
        </authorList>
    </citation>
    <scope>NUCLEOTIDE SEQUENCE [LARGE SCALE GENOMIC DNA]</scope>
    <source>
        <strain evidence="9 10">BE313</strain>
    </source>
</reference>
<dbReference type="Pfam" id="PF00072">
    <property type="entry name" value="Response_reg"/>
    <property type="match status" value="1"/>
</dbReference>
<comment type="catalytic activity">
    <reaction evidence="1">
        <text>ATP + protein L-histidine = ADP + protein N-phospho-L-histidine.</text>
        <dbReference type="EC" id="2.7.13.3"/>
    </reaction>
</comment>
<accession>A0ABU2CBQ9</accession>
<dbReference type="InterPro" id="IPR011006">
    <property type="entry name" value="CheY-like_superfamily"/>
</dbReference>
<name>A0ABU2CBQ9_9BURK</name>
<feature type="domain" description="Histidine kinase" evidence="7">
    <location>
        <begin position="143"/>
        <end position="359"/>
    </location>
</feature>
<keyword evidence="4" id="KW-0808">Transferase</keyword>
<dbReference type="InterPro" id="IPR003594">
    <property type="entry name" value="HATPase_dom"/>
</dbReference>
<dbReference type="SMART" id="SM00387">
    <property type="entry name" value="HATPase_c"/>
    <property type="match status" value="1"/>
</dbReference>
<sequence length="502" mass="54562">MELGVLIYLPTGQDAFLTQKLLDAAQIKVRICRCPLELETRLSEGVGALLLAEEVLGGTIGLLRQFIAQQDAWSDLPVLLLTKNGMDSLEIQSAVEHLGNVTLLERPVRTMALLSFVKSALRARERQYQVRAFNQRKDEFLATLAHELRNPLAPILNAAGIFERLYPSAQTTKLVDMVNRQIKHLTRLVDDLMEVARINTGKIELQPAKTSVAQVVSHALEIADASLRERRHQVEVLLPQQDIPLCADQVRLVQSLANIIVNAAKFTPTEGKISVKAEVDAVSVFFRVKDSGKGLSKKGLASIFHMFAQERAAGEPSTGLGIGLHLAKVFAEMHGGTISASSPGLGLGSEFTIQVPVTPQGHPLSSQVAQTAPSAQNLPRHVLVVDDNQDAADSLAEFLALQGIEVSVVYDGYSAVESVCQRLPNAVVMDIGMPGMNGYDTAREIRRLLPGKQPLLIALTGWGQHADRSLARDAGFDFHFVKPVNVPRLLACLGDQSDAISK</sequence>